<evidence type="ECO:0000313" key="2">
    <source>
        <dbReference type="EMBL" id="SON55293.1"/>
    </source>
</evidence>
<sequence>MSPSDPRFPPAYAPRAVVTDEDVVRLAIEGARSGDLGAGDLLWSLRTTHAQAAIVLEPEVPFSEAVQAVPLLMVSIADALGAIGPPNLAVTLRWPQTVLVNGADVGRVGLWVPPETGADDIPPRLVVDFSVAVDREEALNDPGLNPGTTVLFEEGCGDLDRSQILGAVARHFLARLDEWQEEGFALARRSFLACADGLGRDVEVPLHGRSLQGRMAGLDPSGGFQLDTNDARMVIHLSDVFRRSMQPLAPVS</sequence>
<dbReference type="RefSeq" id="WP_157775439.1">
    <property type="nucleotide sequence ID" value="NZ_LT960614.1"/>
</dbReference>
<accession>A0A2C9D4Z2</accession>
<gene>
    <name evidence="2" type="primary">birA_2</name>
    <name evidence="2" type="ORF">HDIA_1752</name>
</gene>
<reference evidence="3" key="1">
    <citation type="submission" date="2017-09" db="EMBL/GenBank/DDBJ databases">
        <title>Genome sequence of Nannocystis excedens DSM 71.</title>
        <authorList>
            <person name="Blom J."/>
        </authorList>
    </citation>
    <scope>NUCLEOTIDE SEQUENCE [LARGE SCALE GENOMIC DNA]</scope>
    <source>
        <strain evidence="3">type strain: E19</strain>
    </source>
</reference>
<name>A0A2C9D4Z2_9HYPH</name>
<dbReference type="EMBL" id="LT960614">
    <property type="protein sequence ID" value="SON55293.1"/>
    <property type="molecule type" value="Genomic_DNA"/>
</dbReference>
<dbReference type="Proteomes" id="UP000223606">
    <property type="component" value="Chromosome 1"/>
</dbReference>
<evidence type="ECO:0000313" key="3">
    <source>
        <dbReference type="Proteomes" id="UP000223606"/>
    </source>
</evidence>
<proteinExistence type="predicted"/>
<dbReference type="InterPro" id="IPR045864">
    <property type="entry name" value="aa-tRNA-synth_II/BPL/LPL"/>
</dbReference>
<evidence type="ECO:0000259" key="1">
    <source>
        <dbReference type="Pfam" id="PF16917"/>
    </source>
</evidence>
<organism evidence="2 3">
    <name type="scientific">Hartmannibacter diazotrophicus</name>
    <dbReference type="NCBI Taxonomy" id="1482074"/>
    <lineage>
        <taxon>Bacteria</taxon>
        <taxon>Pseudomonadati</taxon>
        <taxon>Pseudomonadota</taxon>
        <taxon>Alphaproteobacteria</taxon>
        <taxon>Hyphomicrobiales</taxon>
        <taxon>Pleomorphomonadaceae</taxon>
        <taxon>Hartmannibacter</taxon>
    </lineage>
</organism>
<dbReference type="AlphaFoldDB" id="A0A2C9D4Z2"/>
<dbReference type="Gene3D" id="3.30.930.10">
    <property type="entry name" value="Bira Bifunctional Protein, Domain 2"/>
    <property type="match status" value="1"/>
</dbReference>
<dbReference type="Pfam" id="PF16917">
    <property type="entry name" value="BPL_LplA_LipB_2"/>
    <property type="match status" value="1"/>
</dbReference>
<dbReference type="SUPFAM" id="SSF55681">
    <property type="entry name" value="Class II aaRS and biotin synthetases"/>
    <property type="match status" value="1"/>
</dbReference>
<protein>
    <submittedName>
        <fullName evidence="2">Bifunctional protein BirA</fullName>
    </submittedName>
</protein>
<keyword evidence="3" id="KW-1185">Reference proteome</keyword>
<feature type="domain" description="BPL/LPL catalytic" evidence="1">
    <location>
        <begin position="8"/>
        <end position="191"/>
    </location>
</feature>
<dbReference type="InterPro" id="IPR004143">
    <property type="entry name" value="BPL_LPL_catalytic"/>
</dbReference>
<dbReference type="KEGG" id="hdi:HDIA_1752"/>
<dbReference type="OrthoDB" id="7657788at2"/>